<evidence type="ECO:0000256" key="1">
    <source>
        <dbReference type="SAM" id="MobiDB-lite"/>
    </source>
</evidence>
<feature type="region of interest" description="Disordered" evidence="1">
    <location>
        <begin position="30"/>
        <end position="50"/>
    </location>
</feature>
<reference evidence="2 3" key="1">
    <citation type="journal article" date="2017" name="Int. J. Parasitol.">
        <title>The genome of the protozoan parasite Cystoisospora suis and a reverse vaccinology approach to identify vaccine candidates.</title>
        <authorList>
            <person name="Palmieri N."/>
            <person name="Shrestha A."/>
            <person name="Ruttkowski B."/>
            <person name="Beck T."/>
            <person name="Vogl C."/>
            <person name="Tomley F."/>
            <person name="Blake D.P."/>
            <person name="Joachim A."/>
        </authorList>
    </citation>
    <scope>NUCLEOTIDE SEQUENCE [LARGE SCALE GENOMIC DNA]</scope>
    <source>
        <strain evidence="2 3">Wien I</strain>
    </source>
</reference>
<evidence type="ECO:0000313" key="2">
    <source>
        <dbReference type="EMBL" id="PHJ21059.1"/>
    </source>
</evidence>
<feature type="non-terminal residue" evidence="2">
    <location>
        <position position="89"/>
    </location>
</feature>
<evidence type="ECO:0000313" key="3">
    <source>
        <dbReference type="Proteomes" id="UP000221165"/>
    </source>
</evidence>
<dbReference type="VEuPathDB" id="ToxoDB:CSUI_005101"/>
<accession>A0A2C6KWD5</accession>
<gene>
    <name evidence="2" type="ORF">CSUI_005101</name>
</gene>
<keyword evidence="3" id="KW-1185">Reference proteome</keyword>
<proteinExistence type="predicted"/>
<organism evidence="2 3">
    <name type="scientific">Cystoisospora suis</name>
    <dbReference type="NCBI Taxonomy" id="483139"/>
    <lineage>
        <taxon>Eukaryota</taxon>
        <taxon>Sar</taxon>
        <taxon>Alveolata</taxon>
        <taxon>Apicomplexa</taxon>
        <taxon>Conoidasida</taxon>
        <taxon>Coccidia</taxon>
        <taxon>Eucoccidiorida</taxon>
        <taxon>Eimeriorina</taxon>
        <taxon>Sarcocystidae</taxon>
        <taxon>Cystoisospora</taxon>
    </lineage>
</organism>
<dbReference type="RefSeq" id="XP_067922744.1">
    <property type="nucleotide sequence ID" value="XM_068065280.1"/>
</dbReference>
<comment type="caution">
    <text evidence="2">The sequence shown here is derived from an EMBL/GenBank/DDBJ whole genome shotgun (WGS) entry which is preliminary data.</text>
</comment>
<dbReference type="EMBL" id="MIGC01002455">
    <property type="protein sequence ID" value="PHJ21059.1"/>
    <property type="molecule type" value="Genomic_DNA"/>
</dbReference>
<sequence length="89" mass="10486">SIRGSFPVLPPSFLCKTTELLLYFSLVSKENEKEKKLERESPKKQAERQAPRRLLRMTYLRLFLLPLLPLDLHLSSFAYASGEFLFFFF</sequence>
<dbReference type="AlphaFoldDB" id="A0A2C6KWD5"/>
<dbReference type="GeneID" id="94428491"/>
<dbReference type="Proteomes" id="UP000221165">
    <property type="component" value="Unassembled WGS sequence"/>
</dbReference>
<feature type="non-terminal residue" evidence="2">
    <location>
        <position position="1"/>
    </location>
</feature>
<name>A0A2C6KWD5_9APIC</name>
<protein>
    <submittedName>
        <fullName evidence="2">Uncharacterized protein</fullName>
    </submittedName>
</protein>